<evidence type="ECO:0000256" key="5">
    <source>
        <dbReference type="ARBA" id="ARBA00022847"/>
    </source>
</evidence>
<comment type="caution">
    <text evidence="10">The sequence shown here is derived from an EMBL/GenBank/DDBJ whole genome shotgun (WGS) entry which is preliminary data.</text>
</comment>
<comment type="subcellular location">
    <subcellularLocation>
        <location evidence="1">Cell membrane</location>
        <topology evidence="1">Multi-pass membrane protein</topology>
    </subcellularLocation>
</comment>
<dbReference type="InterPro" id="IPR020846">
    <property type="entry name" value="MFS_dom"/>
</dbReference>
<evidence type="ECO:0000256" key="3">
    <source>
        <dbReference type="ARBA" id="ARBA00022475"/>
    </source>
</evidence>
<accession>A0ABW4RSU0</accession>
<organism evidence="10 11">
    <name type="scientific">Luteococcus peritonei</name>
    <dbReference type="NCBI Taxonomy" id="88874"/>
    <lineage>
        <taxon>Bacteria</taxon>
        <taxon>Bacillati</taxon>
        <taxon>Actinomycetota</taxon>
        <taxon>Actinomycetes</taxon>
        <taxon>Propionibacteriales</taxon>
        <taxon>Propionibacteriaceae</taxon>
        <taxon>Luteococcus</taxon>
    </lineage>
</organism>
<reference evidence="11" key="1">
    <citation type="journal article" date="2019" name="Int. J. Syst. Evol. Microbiol.">
        <title>The Global Catalogue of Microorganisms (GCM) 10K type strain sequencing project: providing services to taxonomists for standard genome sequencing and annotation.</title>
        <authorList>
            <consortium name="The Broad Institute Genomics Platform"/>
            <consortium name="The Broad Institute Genome Sequencing Center for Infectious Disease"/>
            <person name="Wu L."/>
            <person name="Ma J."/>
        </authorList>
    </citation>
    <scope>NUCLEOTIDE SEQUENCE [LARGE SCALE GENOMIC DNA]</scope>
    <source>
        <strain evidence="11">CAIM 431</strain>
    </source>
</reference>
<evidence type="ECO:0000313" key="10">
    <source>
        <dbReference type="EMBL" id="MFD1889276.1"/>
    </source>
</evidence>
<dbReference type="PROSITE" id="PS50850">
    <property type="entry name" value="MFS"/>
    <property type="match status" value="1"/>
</dbReference>
<evidence type="ECO:0000256" key="7">
    <source>
        <dbReference type="ARBA" id="ARBA00023136"/>
    </source>
</evidence>
<feature type="transmembrane region" description="Helical" evidence="8">
    <location>
        <begin position="221"/>
        <end position="243"/>
    </location>
</feature>
<dbReference type="PANTHER" id="PTHR43528">
    <property type="entry name" value="ALPHA-KETOGLUTARATE PERMEASE"/>
    <property type="match status" value="1"/>
</dbReference>
<dbReference type="RefSeq" id="WP_343872275.1">
    <property type="nucleotide sequence ID" value="NZ_BAAAIX010000007.1"/>
</dbReference>
<keyword evidence="7 8" id="KW-0472">Membrane</keyword>
<keyword evidence="3" id="KW-1003">Cell membrane</keyword>
<sequence length="267" mass="27664">MATGWAWRIPFLVSAVLFGLALWIRKHLEETPAYAAAVEARAANERANRVPLAEVLRHSPRQLLAGFLSVTGHNVVNYVLSAFALGYLTKTVGMPLMKALTAVLIASFVAAVVPPLGGLVVDRIGVRRVVAFGGLAGAVLAYPLFWSLASGSMLLATLGMCLAGLLAMGATSPGTSTFVANLFPTRYRFTGVAAARELNGALVAGPTPLIATALIQKAHGGIGPVSAFVALAALCTFASIFVAGHSGQEAPSEDVEANRAVEAETRG</sequence>
<dbReference type="SUPFAM" id="SSF103473">
    <property type="entry name" value="MFS general substrate transporter"/>
    <property type="match status" value="1"/>
</dbReference>
<keyword evidence="6 8" id="KW-1133">Transmembrane helix</keyword>
<protein>
    <submittedName>
        <fullName evidence="10">MFS transporter</fullName>
    </submittedName>
</protein>
<gene>
    <name evidence="10" type="ORF">ACFSCS_03630</name>
</gene>
<keyword evidence="5" id="KW-0769">Symport</keyword>
<proteinExistence type="predicted"/>
<dbReference type="PANTHER" id="PTHR43528:SF1">
    <property type="entry name" value="ALPHA-KETOGLUTARATE PERMEASE"/>
    <property type="match status" value="1"/>
</dbReference>
<name>A0ABW4RSU0_9ACTN</name>
<dbReference type="InterPro" id="IPR011701">
    <property type="entry name" value="MFS"/>
</dbReference>
<dbReference type="InterPro" id="IPR036259">
    <property type="entry name" value="MFS_trans_sf"/>
</dbReference>
<evidence type="ECO:0000259" key="9">
    <source>
        <dbReference type="PROSITE" id="PS50850"/>
    </source>
</evidence>
<evidence type="ECO:0000256" key="1">
    <source>
        <dbReference type="ARBA" id="ARBA00004651"/>
    </source>
</evidence>
<dbReference type="EMBL" id="JBHUFZ010000008">
    <property type="protein sequence ID" value="MFD1889276.1"/>
    <property type="molecule type" value="Genomic_DNA"/>
</dbReference>
<feature type="transmembrane region" description="Helical" evidence="8">
    <location>
        <begin position="155"/>
        <end position="183"/>
    </location>
</feature>
<dbReference type="InterPro" id="IPR051084">
    <property type="entry name" value="H+-coupled_symporters"/>
</dbReference>
<keyword evidence="4 8" id="KW-0812">Transmembrane</keyword>
<dbReference type="Proteomes" id="UP001597326">
    <property type="component" value="Unassembled WGS sequence"/>
</dbReference>
<evidence type="ECO:0000256" key="6">
    <source>
        <dbReference type="ARBA" id="ARBA00022989"/>
    </source>
</evidence>
<evidence type="ECO:0000256" key="8">
    <source>
        <dbReference type="SAM" id="Phobius"/>
    </source>
</evidence>
<feature type="domain" description="Major facilitator superfamily (MFS) profile" evidence="9">
    <location>
        <begin position="1"/>
        <end position="250"/>
    </location>
</feature>
<keyword evidence="11" id="KW-1185">Reference proteome</keyword>
<evidence type="ECO:0000256" key="2">
    <source>
        <dbReference type="ARBA" id="ARBA00022448"/>
    </source>
</evidence>
<feature type="transmembrane region" description="Helical" evidence="8">
    <location>
        <begin position="63"/>
        <end position="87"/>
    </location>
</feature>
<evidence type="ECO:0000313" key="11">
    <source>
        <dbReference type="Proteomes" id="UP001597326"/>
    </source>
</evidence>
<feature type="transmembrane region" description="Helical" evidence="8">
    <location>
        <begin position="129"/>
        <end position="149"/>
    </location>
</feature>
<feature type="transmembrane region" description="Helical" evidence="8">
    <location>
        <begin position="99"/>
        <end position="117"/>
    </location>
</feature>
<dbReference type="Pfam" id="PF07690">
    <property type="entry name" value="MFS_1"/>
    <property type="match status" value="1"/>
</dbReference>
<evidence type="ECO:0000256" key="4">
    <source>
        <dbReference type="ARBA" id="ARBA00022692"/>
    </source>
</evidence>
<feature type="transmembrane region" description="Helical" evidence="8">
    <location>
        <begin position="6"/>
        <end position="24"/>
    </location>
</feature>
<dbReference type="Gene3D" id="1.20.1250.20">
    <property type="entry name" value="MFS general substrate transporter like domains"/>
    <property type="match status" value="1"/>
</dbReference>
<keyword evidence="2" id="KW-0813">Transport</keyword>